<gene>
    <name evidence="1" type="ORF">J2S63_003706</name>
</gene>
<evidence type="ECO:0000313" key="1">
    <source>
        <dbReference type="EMBL" id="MDR7364153.1"/>
    </source>
</evidence>
<accession>A0ABU2C0G9</accession>
<dbReference type="EMBL" id="JAVDYG010000001">
    <property type="protein sequence ID" value="MDR7364153.1"/>
    <property type="molecule type" value="Genomic_DNA"/>
</dbReference>
<evidence type="ECO:0008006" key="3">
    <source>
        <dbReference type="Google" id="ProtNLM"/>
    </source>
</evidence>
<organism evidence="1 2">
    <name type="scientific">Nocardioides marmoribigeumensis</name>
    <dbReference type="NCBI Taxonomy" id="433649"/>
    <lineage>
        <taxon>Bacteria</taxon>
        <taxon>Bacillati</taxon>
        <taxon>Actinomycetota</taxon>
        <taxon>Actinomycetes</taxon>
        <taxon>Propionibacteriales</taxon>
        <taxon>Nocardioidaceae</taxon>
        <taxon>Nocardioides</taxon>
    </lineage>
</organism>
<evidence type="ECO:0000313" key="2">
    <source>
        <dbReference type="Proteomes" id="UP001183648"/>
    </source>
</evidence>
<comment type="caution">
    <text evidence="1">The sequence shown here is derived from an EMBL/GenBank/DDBJ whole genome shotgun (WGS) entry which is preliminary data.</text>
</comment>
<proteinExistence type="predicted"/>
<protein>
    <recommendedName>
        <fullName evidence="3">Transposase</fullName>
    </recommendedName>
</protein>
<dbReference type="Proteomes" id="UP001183648">
    <property type="component" value="Unassembled WGS sequence"/>
</dbReference>
<keyword evidence="2" id="KW-1185">Reference proteome</keyword>
<reference evidence="1 2" key="1">
    <citation type="submission" date="2023-07" db="EMBL/GenBank/DDBJ databases">
        <title>Sequencing the genomes of 1000 actinobacteria strains.</title>
        <authorList>
            <person name="Klenk H.-P."/>
        </authorList>
    </citation>
    <scope>NUCLEOTIDE SEQUENCE [LARGE SCALE GENOMIC DNA]</scope>
    <source>
        <strain evidence="1 2">DSM 19426</strain>
    </source>
</reference>
<name>A0ABU2C0G9_9ACTN</name>
<sequence length="46" mass="4982">MLSAAIQHKQLTAVSRPVVPAQRKSDAFTAYAAVHELGRSIHQPAK</sequence>
<dbReference type="RefSeq" id="WP_310305455.1">
    <property type="nucleotide sequence ID" value="NZ_BAAAPS010000005.1"/>
</dbReference>